<dbReference type="Pfam" id="PF02613">
    <property type="entry name" value="Nitrate_red_del"/>
    <property type="match status" value="1"/>
</dbReference>
<dbReference type="Gene3D" id="1.10.3480.10">
    <property type="entry name" value="TorD-like"/>
    <property type="match status" value="1"/>
</dbReference>
<dbReference type="InterPro" id="IPR050289">
    <property type="entry name" value="TorD/DmsD_chaperones"/>
</dbReference>
<evidence type="ECO:0000313" key="3">
    <source>
        <dbReference type="Proteomes" id="UP001224644"/>
    </source>
</evidence>
<proteinExistence type="predicted"/>
<dbReference type="SUPFAM" id="SSF89155">
    <property type="entry name" value="TorD-like"/>
    <property type="match status" value="1"/>
</dbReference>
<keyword evidence="3" id="KW-1185">Reference proteome</keyword>
<accession>A0ABT8BFP9</accession>
<organism evidence="2 3">
    <name type="scientific">Methylobacterium adhaesivum</name>
    <dbReference type="NCBI Taxonomy" id="333297"/>
    <lineage>
        <taxon>Bacteria</taxon>
        <taxon>Pseudomonadati</taxon>
        <taxon>Pseudomonadota</taxon>
        <taxon>Alphaproteobacteria</taxon>
        <taxon>Hyphomicrobiales</taxon>
        <taxon>Methylobacteriaceae</taxon>
        <taxon>Methylobacterium</taxon>
    </lineage>
</organism>
<dbReference type="EMBL" id="JAUFPX010000006">
    <property type="protein sequence ID" value="MDN3590958.1"/>
    <property type="molecule type" value="Genomic_DNA"/>
</dbReference>
<sequence>MRSVGLATDHAVEGRQDDQAWVSAVDEVDHGRARLYDLLAVLLGRAPHGDLLGMLGGLEGDDSTLGRLVEDLARASRGAVPEVVAREYHDLFIGVGRGELLPYASYYRTGFLNERPLARVREDLRNLGIERDAAMTEPEDHLAILFDCMAGLVSGRLDAEPDAARAFFVRHIEPWAGRFFADLERAKAARFYRSVGGLGSAFVEIETQAFAMDA</sequence>
<keyword evidence="1" id="KW-0143">Chaperone</keyword>
<evidence type="ECO:0000256" key="1">
    <source>
        <dbReference type="ARBA" id="ARBA00023186"/>
    </source>
</evidence>
<protein>
    <submittedName>
        <fullName evidence="2">Molecular chaperone TorD family protein</fullName>
    </submittedName>
</protein>
<evidence type="ECO:0000313" key="2">
    <source>
        <dbReference type="EMBL" id="MDN3590958.1"/>
    </source>
</evidence>
<name>A0ABT8BFP9_9HYPH</name>
<reference evidence="3" key="1">
    <citation type="journal article" date="2019" name="Int. J. Syst. Evol. Microbiol.">
        <title>The Global Catalogue of Microorganisms (GCM) 10K type strain sequencing project: providing services to taxonomists for standard genome sequencing and annotation.</title>
        <authorList>
            <consortium name="The Broad Institute Genomics Platform"/>
            <consortium name="The Broad Institute Genome Sequencing Center for Infectious Disease"/>
            <person name="Wu L."/>
            <person name="Ma J."/>
        </authorList>
    </citation>
    <scope>NUCLEOTIDE SEQUENCE [LARGE SCALE GENOMIC DNA]</scope>
    <source>
        <strain evidence="3">CECT 7069</strain>
    </source>
</reference>
<dbReference type="PANTHER" id="PTHR34227:SF1">
    <property type="entry name" value="DIMETHYL SULFOXIDE REDUCTASE CHAPERONE-RELATED"/>
    <property type="match status" value="1"/>
</dbReference>
<dbReference type="InterPro" id="IPR036411">
    <property type="entry name" value="TorD-like_sf"/>
</dbReference>
<dbReference type="Proteomes" id="UP001224644">
    <property type="component" value="Unassembled WGS sequence"/>
</dbReference>
<dbReference type="PANTHER" id="PTHR34227">
    <property type="entry name" value="CHAPERONE PROTEIN YCDY"/>
    <property type="match status" value="1"/>
</dbReference>
<gene>
    <name evidence="2" type="ORF">QWZ12_10065</name>
</gene>
<comment type="caution">
    <text evidence="2">The sequence shown here is derived from an EMBL/GenBank/DDBJ whole genome shotgun (WGS) entry which is preliminary data.</text>
</comment>
<dbReference type="InterPro" id="IPR020945">
    <property type="entry name" value="DMSO/NO3_reduct_chaperone"/>
</dbReference>